<evidence type="ECO:0000313" key="12">
    <source>
        <dbReference type="Proteomes" id="UP000504604"/>
    </source>
</evidence>
<dbReference type="AlphaFoldDB" id="A0A6I9UEG2"/>
<dbReference type="PROSITE" id="PS50920">
    <property type="entry name" value="SOLCAR"/>
    <property type="match status" value="3"/>
</dbReference>
<dbReference type="KEGG" id="sind:105175556"/>
<dbReference type="PANTHER" id="PTHR45624:SF15">
    <property type="entry name" value="MITOCHONDRIAL ARGININE TRANSPORTER BAC1"/>
    <property type="match status" value="1"/>
</dbReference>
<dbReference type="GO" id="GO:0000064">
    <property type="term" value="F:L-ornithine transmembrane transporter activity"/>
    <property type="evidence" value="ECO:0007669"/>
    <property type="project" value="TreeGrafter"/>
</dbReference>
<proteinExistence type="inferred from homology"/>
<comment type="similarity">
    <text evidence="2 11">Belongs to the mitochondrial carrier (TC 2.A.29) family.</text>
</comment>
<dbReference type="SUPFAM" id="SSF103506">
    <property type="entry name" value="Mitochondrial carrier"/>
    <property type="match status" value="1"/>
</dbReference>
<dbReference type="Proteomes" id="UP000504604">
    <property type="component" value="Linkage group LG12"/>
</dbReference>
<evidence type="ECO:0000256" key="1">
    <source>
        <dbReference type="ARBA" id="ARBA00004448"/>
    </source>
</evidence>
<dbReference type="FunCoup" id="A0A6I9UEG2">
    <property type="interactions" value="215"/>
</dbReference>
<dbReference type="FunFam" id="1.50.40.10:FF:000086">
    <property type="entry name" value="Mitochondrial carrier protein"/>
    <property type="match status" value="1"/>
</dbReference>
<dbReference type="OrthoDB" id="14252at2759"/>
<dbReference type="GeneID" id="105175556"/>
<keyword evidence="4 10" id="KW-0812">Transmembrane</keyword>
<evidence type="ECO:0000256" key="11">
    <source>
        <dbReference type="RuleBase" id="RU000488"/>
    </source>
</evidence>
<dbReference type="InterPro" id="IPR023395">
    <property type="entry name" value="MCP_dom_sf"/>
</dbReference>
<keyword evidence="9 10" id="KW-0472">Membrane</keyword>
<evidence type="ECO:0000256" key="8">
    <source>
        <dbReference type="ARBA" id="ARBA00023128"/>
    </source>
</evidence>
<dbReference type="InterPro" id="IPR050567">
    <property type="entry name" value="Mitochondrial_Carrier"/>
</dbReference>
<reference evidence="13" key="1">
    <citation type="submission" date="2025-08" db="UniProtKB">
        <authorList>
            <consortium name="RefSeq"/>
        </authorList>
    </citation>
    <scope>IDENTIFICATION</scope>
</reference>
<keyword evidence="8" id="KW-0496">Mitochondrion</keyword>
<protein>
    <submittedName>
        <fullName evidence="13">Mitochondrial arginine transporter BAC1 isoform X1</fullName>
    </submittedName>
</protein>
<dbReference type="Gene3D" id="1.50.40.10">
    <property type="entry name" value="Mitochondrial carrier domain"/>
    <property type="match status" value="2"/>
</dbReference>
<dbReference type="PANTHER" id="PTHR45624">
    <property type="entry name" value="MITOCHONDRIAL BASIC AMINO ACIDS TRANSPORTER-RELATED"/>
    <property type="match status" value="1"/>
</dbReference>
<feature type="repeat" description="Solcar" evidence="10">
    <location>
        <begin position="107"/>
        <end position="199"/>
    </location>
</feature>
<name>A0A6I9UEG2_SESIN</name>
<evidence type="ECO:0000256" key="4">
    <source>
        <dbReference type="ARBA" id="ARBA00022692"/>
    </source>
</evidence>
<dbReference type="FunFam" id="1.50.40.10:FF:000394">
    <property type="entry name" value="Mitochondrial amino acid carrier"/>
    <property type="match status" value="1"/>
</dbReference>
<feature type="repeat" description="Solcar" evidence="10">
    <location>
        <begin position="215"/>
        <end position="301"/>
    </location>
</feature>
<keyword evidence="12" id="KW-1185">Reference proteome</keyword>
<evidence type="ECO:0000256" key="5">
    <source>
        <dbReference type="ARBA" id="ARBA00022737"/>
    </source>
</evidence>
<keyword evidence="7" id="KW-1133">Transmembrane helix</keyword>
<evidence type="ECO:0000256" key="6">
    <source>
        <dbReference type="ARBA" id="ARBA00022792"/>
    </source>
</evidence>
<evidence type="ECO:0000313" key="13">
    <source>
        <dbReference type="RefSeq" id="XP_011096329.1"/>
    </source>
</evidence>
<dbReference type="InParanoid" id="A0A6I9UEG2"/>
<gene>
    <name evidence="13" type="primary">LOC105175556</name>
</gene>
<keyword evidence="3 11" id="KW-0813">Transport</keyword>
<evidence type="ECO:0000256" key="3">
    <source>
        <dbReference type="ARBA" id="ARBA00022448"/>
    </source>
</evidence>
<sequence length="307" mass="32691">MGESSVLRSSYKEYVAGMLAGVATVIVGHPFDTVKVKLQKHNTGAHGIKYKGGLHCTARILKTEGVKGLYCGATSSFLGMAFESSLSFGIYSQTKKSLQGEIRNEKPQPLAIVPSGAFAGAIISLILCPSELIKCRMQVQGVDSSLPSSSRYSGPIDCALKTVKTEGITGIFRGGVATLLRESIGNAIFFSIYEHVRYYMHLSVGDGSGDPEHLIDAGIGILSGGLGGIACWCAVLPMDVAKTIIQTSPDKNHTRNPFRVLESIYRRSGLGGCYTGLGPTIVRAFPANAAAIVTWELAMKMLGIKRN</sequence>
<feature type="repeat" description="Solcar" evidence="10">
    <location>
        <begin position="8"/>
        <end position="97"/>
    </location>
</feature>
<organism evidence="12 13">
    <name type="scientific">Sesamum indicum</name>
    <name type="common">Oriental sesame</name>
    <name type="synonym">Sesamum orientale</name>
    <dbReference type="NCBI Taxonomy" id="4182"/>
    <lineage>
        <taxon>Eukaryota</taxon>
        <taxon>Viridiplantae</taxon>
        <taxon>Streptophyta</taxon>
        <taxon>Embryophyta</taxon>
        <taxon>Tracheophyta</taxon>
        <taxon>Spermatophyta</taxon>
        <taxon>Magnoliopsida</taxon>
        <taxon>eudicotyledons</taxon>
        <taxon>Gunneridae</taxon>
        <taxon>Pentapetalae</taxon>
        <taxon>asterids</taxon>
        <taxon>lamiids</taxon>
        <taxon>Lamiales</taxon>
        <taxon>Pedaliaceae</taxon>
        <taxon>Sesamum</taxon>
    </lineage>
</organism>
<evidence type="ECO:0000256" key="10">
    <source>
        <dbReference type="PROSITE-ProRule" id="PRU00282"/>
    </source>
</evidence>
<dbReference type="InterPro" id="IPR018108">
    <property type="entry name" value="MCP_transmembrane"/>
</dbReference>
<comment type="subcellular location">
    <subcellularLocation>
        <location evidence="1">Mitochondrion inner membrane</location>
        <topology evidence="1">Multi-pass membrane protein</topology>
    </subcellularLocation>
</comment>
<dbReference type="GO" id="GO:1990575">
    <property type="term" value="P:mitochondrial L-ornithine transmembrane transport"/>
    <property type="evidence" value="ECO:0007669"/>
    <property type="project" value="TreeGrafter"/>
</dbReference>
<keyword evidence="6" id="KW-0999">Mitochondrion inner membrane</keyword>
<evidence type="ECO:0000256" key="9">
    <source>
        <dbReference type="ARBA" id="ARBA00023136"/>
    </source>
</evidence>
<dbReference type="Pfam" id="PF00153">
    <property type="entry name" value="Mito_carr"/>
    <property type="match status" value="3"/>
</dbReference>
<keyword evidence="5" id="KW-0677">Repeat</keyword>
<dbReference type="RefSeq" id="XP_011096329.1">
    <property type="nucleotide sequence ID" value="XM_011098027.2"/>
</dbReference>
<accession>A0A6I9UEG2</accession>
<evidence type="ECO:0000256" key="2">
    <source>
        <dbReference type="ARBA" id="ARBA00006375"/>
    </source>
</evidence>
<evidence type="ECO:0000256" key="7">
    <source>
        <dbReference type="ARBA" id="ARBA00022989"/>
    </source>
</evidence>
<dbReference type="GO" id="GO:0005743">
    <property type="term" value="C:mitochondrial inner membrane"/>
    <property type="evidence" value="ECO:0007669"/>
    <property type="project" value="UniProtKB-SubCell"/>
</dbReference>